<protein>
    <submittedName>
        <fullName evidence="6">Sigma-70 family RNA polymerase sigma factor</fullName>
    </submittedName>
</protein>
<dbReference type="AlphaFoldDB" id="A0A951IZD3"/>
<feature type="domain" description="RNA polymerase sigma-70 region 2" evidence="4">
    <location>
        <begin position="30"/>
        <end position="86"/>
    </location>
</feature>
<gene>
    <name evidence="6" type="ORF">EGN73_12755</name>
</gene>
<dbReference type="GO" id="GO:0016987">
    <property type="term" value="F:sigma factor activity"/>
    <property type="evidence" value="ECO:0007669"/>
    <property type="project" value="UniProtKB-KW"/>
</dbReference>
<evidence type="ECO:0000259" key="4">
    <source>
        <dbReference type="Pfam" id="PF04542"/>
    </source>
</evidence>
<organism evidence="6 7">
    <name type="scientific">Arthrospiribacter ruber</name>
    <dbReference type="NCBI Taxonomy" id="2487934"/>
    <lineage>
        <taxon>Bacteria</taxon>
        <taxon>Pseudomonadati</taxon>
        <taxon>Bacteroidota</taxon>
        <taxon>Cytophagia</taxon>
        <taxon>Cytophagales</taxon>
        <taxon>Cyclobacteriaceae</taxon>
        <taxon>Arthrospiribacter</taxon>
    </lineage>
</organism>
<keyword evidence="2" id="KW-0731">Sigma factor</keyword>
<evidence type="ECO:0000256" key="2">
    <source>
        <dbReference type="ARBA" id="ARBA00023082"/>
    </source>
</evidence>
<accession>A0A951IZD3</accession>
<sequence length="189" mass="21751">MENNKDQILLKRIKDGEVKAFDALFFKYWKPLMAAAFTRLKSKDLSEDVVQEVFIDIWKRKASLEIKSSVEVYLFTAVKYGVLKSLDAAAKLETLEGHGKINFHSSDKILELEELYDLIESKLDLLPETNSKIFRLYKYDGLTASEISKLTGMAPQSVHNSIQKTVNFLKSELKEYSPLIFLVFMNCRI</sequence>
<feature type="domain" description="RNA polymerase sigma factor 70 region 4 type 2" evidence="5">
    <location>
        <begin position="118"/>
        <end position="164"/>
    </location>
</feature>
<comment type="caution">
    <text evidence="6">The sequence shown here is derived from an EMBL/GenBank/DDBJ whole genome shotgun (WGS) entry which is preliminary data.</text>
</comment>
<dbReference type="RefSeq" id="WP_219290344.1">
    <property type="nucleotide sequence ID" value="NZ_RPHB01000005.1"/>
</dbReference>
<dbReference type="GO" id="GO:0006352">
    <property type="term" value="P:DNA-templated transcription initiation"/>
    <property type="evidence" value="ECO:0007669"/>
    <property type="project" value="InterPro"/>
</dbReference>
<dbReference type="InterPro" id="IPR014284">
    <property type="entry name" value="RNA_pol_sigma-70_dom"/>
</dbReference>
<dbReference type="Proteomes" id="UP000727490">
    <property type="component" value="Unassembled WGS sequence"/>
</dbReference>
<proteinExistence type="predicted"/>
<reference evidence="6 7" key="1">
    <citation type="journal article" date="2020" name="Syst. Appl. Microbiol.">
        <title>Arthrospiribacter ruber gen. nov., sp. nov., a novel bacterium isolated from Arthrospira cultures.</title>
        <authorList>
            <person name="Waleron M."/>
            <person name="Misztak A."/>
            <person name="Waleron M.M."/>
            <person name="Furmaniak M."/>
            <person name="Mrozik A."/>
            <person name="Waleron K."/>
        </authorList>
    </citation>
    <scope>NUCLEOTIDE SEQUENCE [LARGE SCALE GENOMIC DNA]</scope>
    <source>
        <strain evidence="6 7">DPMB0001</strain>
    </source>
</reference>
<dbReference type="NCBIfam" id="TIGR02937">
    <property type="entry name" value="sigma70-ECF"/>
    <property type="match status" value="1"/>
</dbReference>
<dbReference type="InterPro" id="IPR013249">
    <property type="entry name" value="RNA_pol_sigma70_r4_t2"/>
</dbReference>
<dbReference type="GO" id="GO:0003677">
    <property type="term" value="F:DNA binding"/>
    <property type="evidence" value="ECO:0007669"/>
    <property type="project" value="InterPro"/>
</dbReference>
<keyword evidence="1" id="KW-0805">Transcription regulation</keyword>
<dbReference type="InterPro" id="IPR007627">
    <property type="entry name" value="RNA_pol_sigma70_r2"/>
</dbReference>
<evidence type="ECO:0000256" key="3">
    <source>
        <dbReference type="ARBA" id="ARBA00023163"/>
    </source>
</evidence>
<name>A0A951IZD3_9BACT</name>
<evidence type="ECO:0000256" key="1">
    <source>
        <dbReference type="ARBA" id="ARBA00023015"/>
    </source>
</evidence>
<dbReference type="EMBL" id="RPHB01000005">
    <property type="protein sequence ID" value="MBW3468676.1"/>
    <property type="molecule type" value="Genomic_DNA"/>
</dbReference>
<evidence type="ECO:0000313" key="7">
    <source>
        <dbReference type="Proteomes" id="UP000727490"/>
    </source>
</evidence>
<dbReference type="Pfam" id="PF04542">
    <property type="entry name" value="Sigma70_r2"/>
    <property type="match status" value="1"/>
</dbReference>
<dbReference type="Pfam" id="PF08281">
    <property type="entry name" value="Sigma70_r4_2"/>
    <property type="match status" value="1"/>
</dbReference>
<evidence type="ECO:0000259" key="5">
    <source>
        <dbReference type="Pfam" id="PF08281"/>
    </source>
</evidence>
<dbReference type="PANTHER" id="PTHR43133:SF46">
    <property type="entry name" value="RNA POLYMERASE SIGMA-70 FACTOR ECF SUBFAMILY"/>
    <property type="match status" value="1"/>
</dbReference>
<dbReference type="InterPro" id="IPR039425">
    <property type="entry name" value="RNA_pol_sigma-70-like"/>
</dbReference>
<dbReference type="PANTHER" id="PTHR43133">
    <property type="entry name" value="RNA POLYMERASE ECF-TYPE SIGMA FACTO"/>
    <property type="match status" value="1"/>
</dbReference>
<evidence type="ECO:0000313" key="6">
    <source>
        <dbReference type="EMBL" id="MBW3468676.1"/>
    </source>
</evidence>
<keyword evidence="3" id="KW-0804">Transcription</keyword>
<keyword evidence="7" id="KW-1185">Reference proteome</keyword>